<feature type="domain" description="PPM-type phosphatase" evidence="1">
    <location>
        <begin position="33"/>
        <end position="251"/>
    </location>
</feature>
<comment type="caution">
    <text evidence="2">The sequence shown here is derived from an EMBL/GenBank/DDBJ whole genome shotgun (WGS) entry which is preliminary data.</text>
</comment>
<evidence type="ECO:0000313" key="2">
    <source>
        <dbReference type="EMBL" id="GIH88386.1"/>
    </source>
</evidence>
<evidence type="ECO:0000259" key="1">
    <source>
        <dbReference type="SMART" id="SM00331"/>
    </source>
</evidence>
<dbReference type="AlphaFoldDB" id="A0A8J3S9A5"/>
<dbReference type="Pfam" id="PF07228">
    <property type="entry name" value="SpoIIE"/>
    <property type="match status" value="1"/>
</dbReference>
<sequence length="254" mass="26669">MTFIVITILIGCLSTMAVYGRHRPWPPGTPAARPRLVVAGGTYEGSQGRPSDVYVVQERLIATADGGSATRFGHTAAALTLGAVVVARPQYTTRREQDLDHCVQEAHRAVRTAALRNPAVSDLLSTLDLIVLDPGEHPFLRYAHVGNGAIWYRTKDGRPRPITTPDSLGDGPPLRAVGLASGLVPDTGTVPLRPGDRVAIVTDGVIGAVGAARLAELLSRGSSPAACLGGLYDEMAAAEPKDDATVIIADFVPI</sequence>
<dbReference type="SMART" id="SM00331">
    <property type="entry name" value="PP2C_SIG"/>
    <property type="match status" value="1"/>
</dbReference>
<dbReference type="Proteomes" id="UP000655044">
    <property type="component" value="Unassembled WGS sequence"/>
</dbReference>
<proteinExistence type="predicted"/>
<name>A0A8J3S9A5_PLARO</name>
<dbReference type="RefSeq" id="WP_068923967.1">
    <property type="nucleotide sequence ID" value="NZ_BMQP01000052.1"/>
</dbReference>
<accession>A0A8J3S9A5</accession>
<dbReference type="Gene3D" id="3.60.40.10">
    <property type="entry name" value="PPM-type phosphatase domain"/>
    <property type="match status" value="1"/>
</dbReference>
<dbReference type="InterPro" id="IPR001932">
    <property type="entry name" value="PPM-type_phosphatase-like_dom"/>
</dbReference>
<organism evidence="2 3">
    <name type="scientific">Planobispora rosea</name>
    <dbReference type="NCBI Taxonomy" id="35762"/>
    <lineage>
        <taxon>Bacteria</taxon>
        <taxon>Bacillati</taxon>
        <taxon>Actinomycetota</taxon>
        <taxon>Actinomycetes</taxon>
        <taxon>Streptosporangiales</taxon>
        <taxon>Streptosporangiaceae</taxon>
        <taxon>Planobispora</taxon>
    </lineage>
</organism>
<protein>
    <recommendedName>
        <fullName evidence="1">PPM-type phosphatase domain-containing protein</fullName>
    </recommendedName>
</protein>
<keyword evidence="3" id="KW-1185">Reference proteome</keyword>
<evidence type="ECO:0000313" key="3">
    <source>
        <dbReference type="Proteomes" id="UP000655044"/>
    </source>
</evidence>
<reference evidence="2" key="1">
    <citation type="submission" date="2021-01" db="EMBL/GenBank/DDBJ databases">
        <title>Whole genome shotgun sequence of Planobispora rosea NBRC 15558.</title>
        <authorList>
            <person name="Komaki H."/>
            <person name="Tamura T."/>
        </authorList>
    </citation>
    <scope>NUCLEOTIDE SEQUENCE</scope>
    <source>
        <strain evidence="2">NBRC 15558</strain>
    </source>
</reference>
<dbReference type="OrthoDB" id="3515390at2"/>
<gene>
    <name evidence="2" type="ORF">Pro02_67940</name>
</gene>
<dbReference type="SUPFAM" id="SSF81606">
    <property type="entry name" value="PP2C-like"/>
    <property type="match status" value="1"/>
</dbReference>
<dbReference type="InterPro" id="IPR036457">
    <property type="entry name" value="PPM-type-like_dom_sf"/>
</dbReference>
<dbReference type="EMBL" id="BOOI01000079">
    <property type="protein sequence ID" value="GIH88386.1"/>
    <property type="molecule type" value="Genomic_DNA"/>
</dbReference>